<name>A0AAU9K4T9_9CILI</name>
<feature type="region of interest" description="Disordered" evidence="2">
    <location>
        <begin position="1"/>
        <end position="25"/>
    </location>
</feature>
<organism evidence="3 4">
    <name type="scientific">Blepharisma stoltei</name>
    <dbReference type="NCBI Taxonomy" id="1481888"/>
    <lineage>
        <taxon>Eukaryota</taxon>
        <taxon>Sar</taxon>
        <taxon>Alveolata</taxon>
        <taxon>Ciliophora</taxon>
        <taxon>Postciliodesmatophora</taxon>
        <taxon>Heterotrichea</taxon>
        <taxon>Heterotrichida</taxon>
        <taxon>Blepharismidae</taxon>
        <taxon>Blepharisma</taxon>
    </lineage>
</organism>
<feature type="coiled-coil region" evidence="1">
    <location>
        <begin position="54"/>
        <end position="152"/>
    </location>
</feature>
<comment type="caution">
    <text evidence="3">The sequence shown here is derived from an EMBL/GenBank/DDBJ whole genome shotgun (WGS) entry which is preliminary data.</text>
</comment>
<protein>
    <submittedName>
        <fullName evidence="3">Uncharacterized protein</fullName>
    </submittedName>
</protein>
<proteinExistence type="predicted"/>
<dbReference type="EMBL" id="CAJZBQ010000056">
    <property type="protein sequence ID" value="CAG9333031.1"/>
    <property type="molecule type" value="Genomic_DNA"/>
</dbReference>
<keyword evidence="1" id="KW-0175">Coiled coil</keyword>
<dbReference type="Proteomes" id="UP001162131">
    <property type="component" value="Unassembled WGS sequence"/>
</dbReference>
<evidence type="ECO:0000256" key="1">
    <source>
        <dbReference type="SAM" id="Coils"/>
    </source>
</evidence>
<feature type="coiled-coil region" evidence="1">
    <location>
        <begin position="203"/>
        <end position="251"/>
    </location>
</feature>
<reference evidence="3" key="1">
    <citation type="submission" date="2021-09" db="EMBL/GenBank/DDBJ databases">
        <authorList>
            <consortium name="AG Swart"/>
            <person name="Singh M."/>
            <person name="Singh A."/>
            <person name="Seah K."/>
            <person name="Emmerich C."/>
        </authorList>
    </citation>
    <scope>NUCLEOTIDE SEQUENCE</scope>
    <source>
        <strain evidence="3">ATCC30299</strain>
    </source>
</reference>
<dbReference type="AlphaFoldDB" id="A0AAU9K4T9"/>
<keyword evidence="4" id="KW-1185">Reference proteome</keyword>
<evidence type="ECO:0000313" key="4">
    <source>
        <dbReference type="Proteomes" id="UP001162131"/>
    </source>
</evidence>
<gene>
    <name evidence="3" type="ORF">BSTOLATCC_MIC57852</name>
</gene>
<evidence type="ECO:0000313" key="3">
    <source>
        <dbReference type="EMBL" id="CAG9333031.1"/>
    </source>
</evidence>
<accession>A0AAU9K4T9</accession>
<evidence type="ECO:0000256" key="2">
    <source>
        <dbReference type="SAM" id="MobiDB-lite"/>
    </source>
</evidence>
<feature type="compositionally biased region" description="Polar residues" evidence="2">
    <location>
        <begin position="10"/>
        <end position="25"/>
    </location>
</feature>
<sequence length="285" mass="34709">MEHNDDYKITQRTYSSFRNQTPSKKTSPFIKIRNEERLYWVSEGKEMYQALLEQRRYNSQIKALENRLNHLQKEEEKTSKIMNQAKKRAESLQMQREQRQSAIREKELWKQRHKQEIDLMRAKHWQEREEHKSNLESKIEKILQEKKEIVNKVKTNRSFSNFRSENRSERKSDNIFCTSPLSNRSNRSLSFKKLPEQQSHIKIKTKKAENERLLNKLRELEMKEKEMIENLKNAYNQQKEVFNELEKVAEESRKPIKLSDRFGTRKNSKYVFMRVSKEMMQKMMI</sequence>